<dbReference type="InterPro" id="IPR010384">
    <property type="entry name" value="MtfA_fam"/>
</dbReference>
<organism evidence="1 2">
    <name type="scientific">Polaribacter marinaquae</name>
    <dbReference type="NCBI Taxonomy" id="1642819"/>
    <lineage>
        <taxon>Bacteria</taxon>
        <taxon>Pseudomonadati</taxon>
        <taxon>Bacteroidota</taxon>
        <taxon>Flavobacteriia</taxon>
        <taxon>Flavobacteriales</taxon>
        <taxon>Flavobacteriaceae</taxon>
    </lineage>
</organism>
<name>A0ABZ2TSM1_9FLAO</name>
<dbReference type="SUPFAM" id="SSF55486">
    <property type="entry name" value="Metalloproteases ('zincins'), catalytic domain"/>
    <property type="match status" value="1"/>
</dbReference>
<dbReference type="InterPro" id="IPR024079">
    <property type="entry name" value="MetalloPept_cat_dom_sf"/>
</dbReference>
<sequence length="258" mass="29941">MLYIIAISLLLILLIFTIRSNKKRAIKNIEKISVPNHWHSVLKDNVLFYQKLTEKEQQLFREKMAGFLASVHIRAIKFELEELDTLLVAASAVIPVFRFPSWQYTNLTTVLIYPDYFDDDLQFDSKVAHRNIGGLVGTGRFENQMILSRKALHHGFQNKTDKGNTAIHEFIHLLDKLDGVIDGIPEVLLDKQYTIPYLQLIHKKIEEINNDDSDIRNYGGTSEIEFLAVAGEYFFERPKLMKRKHPDLYKMLASCFIK</sequence>
<dbReference type="RefSeq" id="WP_340934003.1">
    <property type="nucleotide sequence ID" value="NZ_CP150496.1"/>
</dbReference>
<reference evidence="1 2" key="1">
    <citation type="submission" date="2024-03" db="EMBL/GenBank/DDBJ databases">
        <authorList>
            <person name="Cao K."/>
        </authorList>
    </citation>
    <scope>NUCLEOTIDE SEQUENCE [LARGE SCALE GENOMIC DNA]</scope>
    <source>
        <strain evidence="1 2">MCCC 1K00696</strain>
    </source>
</reference>
<evidence type="ECO:0000313" key="1">
    <source>
        <dbReference type="EMBL" id="WYW56127.1"/>
    </source>
</evidence>
<dbReference type="Gene3D" id="3.40.390.10">
    <property type="entry name" value="Collagenase (Catalytic Domain)"/>
    <property type="match status" value="1"/>
</dbReference>
<dbReference type="Proteomes" id="UP001491088">
    <property type="component" value="Chromosome"/>
</dbReference>
<dbReference type="Pfam" id="PF06167">
    <property type="entry name" value="Peptidase_M90"/>
    <property type="match status" value="1"/>
</dbReference>
<dbReference type="PANTHER" id="PTHR30164">
    <property type="entry name" value="MTFA PEPTIDASE"/>
    <property type="match status" value="1"/>
</dbReference>
<accession>A0ABZ2TSM1</accession>
<dbReference type="EMBL" id="CP150496">
    <property type="protein sequence ID" value="WYW56127.1"/>
    <property type="molecule type" value="Genomic_DNA"/>
</dbReference>
<dbReference type="InterPro" id="IPR042252">
    <property type="entry name" value="MtfA_N"/>
</dbReference>
<protein>
    <submittedName>
        <fullName evidence="1">M90 family metallopeptidase</fullName>
    </submittedName>
</protein>
<gene>
    <name evidence="1" type="ORF">WG950_02465</name>
</gene>
<dbReference type="Gene3D" id="1.10.472.150">
    <property type="entry name" value="Glucose-regulated metallo-peptidase M90, N-terminal domain"/>
    <property type="match status" value="1"/>
</dbReference>
<dbReference type="CDD" id="cd20169">
    <property type="entry name" value="Peptidase_M90_mtfA"/>
    <property type="match status" value="1"/>
</dbReference>
<keyword evidence="2" id="KW-1185">Reference proteome</keyword>
<proteinExistence type="predicted"/>
<dbReference type="PANTHER" id="PTHR30164:SF2">
    <property type="entry name" value="PROTEIN MTFA"/>
    <property type="match status" value="1"/>
</dbReference>
<evidence type="ECO:0000313" key="2">
    <source>
        <dbReference type="Proteomes" id="UP001491088"/>
    </source>
</evidence>